<sequence length="178" mass="20602">MARGLSKSPTSNKLSVTFFLLLMGFAFYISCVSFHERTDFTPENTVRHYSGDEEEEKNDDSNYEYDESLLQEGFYFPKSYRELLDITHVHAFTIPLIIFVMSRILSMTQIRDWIKITIYGTAFTGIIMNLSGPLLVRFTSDLFSISIIASYFLLGICFVAFISIPMYEMWLKPKEANM</sequence>
<name>A0A0B0EK52_9BACT</name>
<accession>A0A0B0EK52</accession>
<keyword evidence="1" id="KW-0472">Membrane</keyword>
<feature type="transmembrane region" description="Helical" evidence="1">
    <location>
        <begin position="142"/>
        <end position="164"/>
    </location>
</feature>
<evidence type="ECO:0000256" key="1">
    <source>
        <dbReference type="SAM" id="Phobius"/>
    </source>
</evidence>
<evidence type="ECO:0000313" key="3">
    <source>
        <dbReference type="Proteomes" id="UP000030652"/>
    </source>
</evidence>
<feature type="transmembrane region" description="Helical" evidence="1">
    <location>
        <begin position="12"/>
        <end position="35"/>
    </location>
</feature>
<dbReference type="EMBL" id="JRYO01000135">
    <property type="protein sequence ID" value="KHE92371.1"/>
    <property type="molecule type" value="Genomic_DNA"/>
</dbReference>
<dbReference type="eggNOG" id="ENOG5030UF7">
    <property type="taxonomic scope" value="Bacteria"/>
</dbReference>
<organism evidence="2 3">
    <name type="scientific">Candidatus Scalindua brodae</name>
    <dbReference type="NCBI Taxonomy" id="237368"/>
    <lineage>
        <taxon>Bacteria</taxon>
        <taxon>Pseudomonadati</taxon>
        <taxon>Planctomycetota</taxon>
        <taxon>Candidatus Brocadiia</taxon>
        <taxon>Candidatus Brocadiales</taxon>
        <taxon>Candidatus Scalinduaceae</taxon>
        <taxon>Candidatus Scalindua</taxon>
    </lineage>
</organism>
<feature type="transmembrane region" description="Helical" evidence="1">
    <location>
        <begin position="86"/>
        <end position="105"/>
    </location>
</feature>
<dbReference type="AlphaFoldDB" id="A0A0B0EK52"/>
<feature type="transmembrane region" description="Helical" evidence="1">
    <location>
        <begin position="117"/>
        <end position="136"/>
    </location>
</feature>
<reference evidence="2 3" key="1">
    <citation type="submission" date="2014-10" db="EMBL/GenBank/DDBJ databases">
        <title>Draft genome of anammox bacterium scalindua brodae, obtained using differential coverage binning of sequence data from two enrichment reactors.</title>
        <authorList>
            <person name="Speth D.R."/>
            <person name="Russ L."/>
            <person name="Kartal B."/>
            <person name="Op den Camp H.J."/>
            <person name="Dutilh B.E."/>
            <person name="Jetten M.S."/>
        </authorList>
    </citation>
    <scope>NUCLEOTIDE SEQUENCE [LARGE SCALE GENOMIC DNA]</scope>
    <source>
        <strain evidence="2">RU1</strain>
    </source>
</reference>
<keyword evidence="1" id="KW-1133">Transmembrane helix</keyword>
<gene>
    <name evidence="2" type="ORF">SCABRO_01930</name>
</gene>
<comment type="caution">
    <text evidence="2">The sequence shown here is derived from an EMBL/GenBank/DDBJ whole genome shotgun (WGS) entry which is preliminary data.</text>
</comment>
<protein>
    <submittedName>
        <fullName evidence="2">Uncharacterized protein</fullName>
    </submittedName>
</protein>
<keyword evidence="1" id="KW-0812">Transmembrane</keyword>
<dbReference type="Proteomes" id="UP000030652">
    <property type="component" value="Unassembled WGS sequence"/>
</dbReference>
<proteinExistence type="predicted"/>
<evidence type="ECO:0000313" key="2">
    <source>
        <dbReference type="EMBL" id="KHE92371.1"/>
    </source>
</evidence>